<accession>A0A5C6B143</accession>
<comment type="caution">
    <text evidence="1">The sequence shown here is derived from an EMBL/GenBank/DDBJ whole genome shotgun (WGS) entry which is preliminary data.</text>
</comment>
<keyword evidence="2" id="KW-1185">Reference proteome</keyword>
<gene>
    <name evidence="1" type="ORF">Pla100_10610</name>
</gene>
<name>A0A5C6B143_9BACT</name>
<dbReference type="AlphaFoldDB" id="A0A5C6B143"/>
<protein>
    <submittedName>
        <fullName evidence="1">Uncharacterized protein</fullName>
    </submittedName>
</protein>
<dbReference type="EMBL" id="SJPM01000001">
    <property type="protein sequence ID" value="TWU04124.1"/>
    <property type="molecule type" value="Genomic_DNA"/>
</dbReference>
<evidence type="ECO:0000313" key="2">
    <source>
        <dbReference type="Proteomes" id="UP000316213"/>
    </source>
</evidence>
<sequence length="169" mass="19044">MKTVLHLFISFCFLSTDIAAQVALISHAVYGFDPIKQKYTATWYTNFNAIPFQGEADIEPEQDCLNFRMSHPLIAEGEAASHPHTAHFYRITFVDATRLKIQLIETVVGRDEKQLQGIVSLVTQATRCARPVPSRWFLPSRPRNQYSGIAQRRLPVASTLPGDSNDHCV</sequence>
<proteinExistence type="predicted"/>
<organism evidence="1 2">
    <name type="scientific">Neorhodopirellula pilleata</name>
    <dbReference type="NCBI Taxonomy" id="2714738"/>
    <lineage>
        <taxon>Bacteria</taxon>
        <taxon>Pseudomonadati</taxon>
        <taxon>Planctomycetota</taxon>
        <taxon>Planctomycetia</taxon>
        <taxon>Pirellulales</taxon>
        <taxon>Pirellulaceae</taxon>
        <taxon>Neorhodopirellula</taxon>
    </lineage>
</organism>
<dbReference type="RefSeq" id="WP_146576505.1">
    <property type="nucleotide sequence ID" value="NZ_SJPM01000001.1"/>
</dbReference>
<evidence type="ECO:0000313" key="1">
    <source>
        <dbReference type="EMBL" id="TWU04124.1"/>
    </source>
</evidence>
<dbReference type="Proteomes" id="UP000316213">
    <property type="component" value="Unassembled WGS sequence"/>
</dbReference>
<reference evidence="1 2" key="1">
    <citation type="submission" date="2019-02" db="EMBL/GenBank/DDBJ databases">
        <title>Deep-cultivation of Planctomycetes and their phenomic and genomic characterization uncovers novel biology.</title>
        <authorList>
            <person name="Wiegand S."/>
            <person name="Jogler M."/>
            <person name="Boedeker C."/>
            <person name="Pinto D."/>
            <person name="Vollmers J."/>
            <person name="Rivas-Marin E."/>
            <person name="Kohn T."/>
            <person name="Peeters S.H."/>
            <person name="Heuer A."/>
            <person name="Rast P."/>
            <person name="Oberbeckmann S."/>
            <person name="Bunk B."/>
            <person name="Jeske O."/>
            <person name="Meyerdierks A."/>
            <person name="Storesund J.E."/>
            <person name="Kallscheuer N."/>
            <person name="Luecker S."/>
            <person name="Lage O.M."/>
            <person name="Pohl T."/>
            <person name="Merkel B.J."/>
            <person name="Hornburger P."/>
            <person name="Mueller R.-W."/>
            <person name="Bruemmer F."/>
            <person name="Labrenz M."/>
            <person name="Spormann A.M."/>
            <person name="Op Den Camp H."/>
            <person name="Overmann J."/>
            <person name="Amann R."/>
            <person name="Jetten M.S.M."/>
            <person name="Mascher T."/>
            <person name="Medema M.H."/>
            <person name="Devos D.P."/>
            <person name="Kaster A.-K."/>
            <person name="Ovreas L."/>
            <person name="Rohde M."/>
            <person name="Galperin M.Y."/>
            <person name="Jogler C."/>
        </authorList>
    </citation>
    <scope>NUCLEOTIDE SEQUENCE [LARGE SCALE GENOMIC DNA]</scope>
    <source>
        <strain evidence="1 2">Pla100</strain>
    </source>
</reference>